<protein>
    <submittedName>
        <fullName evidence="1">Uncharacterized protein</fullName>
    </submittedName>
</protein>
<sequence>MAAFVPVTAAAAACAWTPAASAVCAKRAATAPASAAARRPARRVRAGRVAVTAAAVKPVDVTADTFDAEVMESDVPVLVDMYAEWCGPCKLVAPLMDLIATNLAGKLKVVKIDTEQYPTFVKKYKVHGLPTFMVVKNGEVLNIQEGAMGKAKLYEYVHTHLPELK</sequence>
<reference evidence="1" key="1">
    <citation type="submission" date="2019-11" db="EMBL/GenBank/DDBJ databases">
        <title>Nori genome reveals adaptations in red seaweeds to the harsh intertidal environment.</title>
        <authorList>
            <person name="Wang D."/>
            <person name="Mao Y."/>
        </authorList>
    </citation>
    <scope>NUCLEOTIDE SEQUENCE</scope>
    <source>
        <tissue evidence="1">Gametophyte</tissue>
    </source>
</reference>
<evidence type="ECO:0000313" key="2">
    <source>
        <dbReference type="Proteomes" id="UP000798662"/>
    </source>
</evidence>
<name>A0ACC3BYF7_PYRYE</name>
<comment type="caution">
    <text evidence="1">The sequence shown here is derived from an EMBL/GenBank/DDBJ whole genome shotgun (WGS) entry which is preliminary data.</text>
</comment>
<keyword evidence="2" id="KW-1185">Reference proteome</keyword>
<proteinExistence type="predicted"/>
<dbReference type="Proteomes" id="UP000798662">
    <property type="component" value="Chromosome 2"/>
</dbReference>
<accession>A0ACC3BYF7</accession>
<dbReference type="EMBL" id="CM020619">
    <property type="protein sequence ID" value="KAK1862900.1"/>
    <property type="molecule type" value="Genomic_DNA"/>
</dbReference>
<evidence type="ECO:0000313" key="1">
    <source>
        <dbReference type="EMBL" id="KAK1862900.1"/>
    </source>
</evidence>
<organism evidence="1 2">
    <name type="scientific">Pyropia yezoensis</name>
    <name type="common">Susabi-nori</name>
    <name type="synonym">Porphyra yezoensis</name>
    <dbReference type="NCBI Taxonomy" id="2788"/>
    <lineage>
        <taxon>Eukaryota</taxon>
        <taxon>Rhodophyta</taxon>
        <taxon>Bangiophyceae</taxon>
        <taxon>Bangiales</taxon>
        <taxon>Bangiaceae</taxon>
        <taxon>Pyropia</taxon>
    </lineage>
</organism>
<gene>
    <name evidence="1" type="ORF">I4F81_005467</name>
</gene>